<dbReference type="Proteomes" id="UP000321518">
    <property type="component" value="Unassembled WGS sequence"/>
</dbReference>
<dbReference type="CDD" id="cd00593">
    <property type="entry name" value="RIBOc"/>
    <property type="match status" value="1"/>
</dbReference>
<evidence type="ECO:0000313" key="5">
    <source>
        <dbReference type="Proteomes" id="UP000321518"/>
    </source>
</evidence>
<dbReference type="SMART" id="SM00535">
    <property type="entry name" value="RIBOc"/>
    <property type="match status" value="1"/>
</dbReference>
<evidence type="ECO:0000256" key="2">
    <source>
        <dbReference type="SAM" id="MobiDB-lite"/>
    </source>
</evidence>
<protein>
    <recommendedName>
        <fullName evidence="3">RNase III domain-containing protein</fullName>
    </recommendedName>
</protein>
<dbReference type="Pfam" id="PF00636">
    <property type="entry name" value="Ribonuclease_3"/>
    <property type="match status" value="1"/>
</dbReference>
<dbReference type="PANTHER" id="PTHR14950:SF37">
    <property type="entry name" value="ENDORIBONUCLEASE DICER"/>
    <property type="match status" value="1"/>
</dbReference>
<evidence type="ECO:0000259" key="3">
    <source>
        <dbReference type="PROSITE" id="PS50142"/>
    </source>
</evidence>
<name>A0A511KHC8_RHOTO</name>
<dbReference type="PROSITE" id="PS50142">
    <property type="entry name" value="RNASE_3_2"/>
    <property type="match status" value="1"/>
</dbReference>
<dbReference type="OrthoDB" id="2530128at2759"/>
<dbReference type="InterPro" id="IPR000999">
    <property type="entry name" value="RNase_III_dom"/>
</dbReference>
<dbReference type="PANTHER" id="PTHR14950">
    <property type="entry name" value="DICER-RELATED"/>
    <property type="match status" value="1"/>
</dbReference>
<dbReference type="GO" id="GO:0006396">
    <property type="term" value="P:RNA processing"/>
    <property type="evidence" value="ECO:0007669"/>
    <property type="project" value="InterPro"/>
</dbReference>
<organism evidence="4 5">
    <name type="scientific">Rhodotorula toruloides</name>
    <name type="common">Yeast</name>
    <name type="synonym">Rhodosporidium toruloides</name>
    <dbReference type="NCBI Taxonomy" id="5286"/>
    <lineage>
        <taxon>Eukaryota</taxon>
        <taxon>Fungi</taxon>
        <taxon>Dikarya</taxon>
        <taxon>Basidiomycota</taxon>
        <taxon>Pucciniomycotina</taxon>
        <taxon>Microbotryomycetes</taxon>
        <taxon>Sporidiobolales</taxon>
        <taxon>Sporidiobolaceae</taxon>
        <taxon>Rhodotorula</taxon>
    </lineage>
</organism>
<evidence type="ECO:0000313" key="4">
    <source>
        <dbReference type="EMBL" id="GEM09780.1"/>
    </source>
</evidence>
<accession>A0A511KHC8</accession>
<comment type="caution">
    <text evidence="4">The sequence shown here is derived from an EMBL/GenBank/DDBJ whole genome shotgun (WGS) entry which is preliminary data.</text>
</comment>
<reference evidence="4 5" key="1">
    <citation type="submission" date="2019-07" db="EMBL/GenBank/DDBJ databases">
        <title>Rhodotorula toruloides NBRC10032 genome sequencing.</title>
        <authorList>
            <person name="Shida Y."/>
            <person name="Takaku H."/>
            <person name="Ogasawara W."/>
            <person name="Mori K."/>
        </authorList>
    </citation>
    <scope>NUCLEOTIDE SEQUENCE [LARGE SCALE GENOMIC DNA]</scope>
    <source>
        <strain evidence="4 5">NBRC10032</strain>
    </source>
</reference>
<evidence type="ECO:0000256" key="1">
    <source>
        <dbReference type="ARBA" id="ARBA00022801"/>
    </source>
</evidence>
<dbReference type="AlphaFoldDB" id="A0A511KHC8"/>
<feature type="domain" description="RNase III" evidence="3">
    <location>
        <begin position="41"/>
        <end position="172"/>
    </location>
</feature>
<dbReference type="GO" id="GO:0004525">
    <property type="term" value="F:ribonuclease III activity"/>
    <property type="evidence" value="ECO:0007669"/>
    <property type="project" value="InterPro"/>
</dbReference>
<sequence>MTSSPSSQIHPSERLEVPARLEWAPSDWAFDVTKLPPLPAIRDPALAEQARTSKDYAGWRDGRQSNYSRADEIASYRRLEWFGDSQLSALVSSELFVRYPDMGSAVLSKIRSFLTSNHTYSYLARAYSLDLALLQPPPPKKPGKFWRSLSEMQNVAADLFEAHIGALLVEGRDNCVRDWLRTFLVLNSDDLDRRVSEHEAFLQAADEMPQRFKKKRALNALVFEGGSEVDPITNKRRISLLDGCPAWPHLEDTPARFDDRLDHAAGWHSHLVIDGYTIGCGRGQKQIQAHDAAVFTYFRLMRGGLTIPSVASSLPRPATSTPPPARNSNEPHPPAKRSRCASFGSPPRVDTPSPRAVRRL</sequence>
<proteinExistence type="predicted"/>
<dbReference type="EMBL" id="BJWK01000009">
    <property type="protein sequence ID" value="GEM09780.1"/>
    <property type="molecule type" value="Genomic_DNA"/>
</dbReference>
<feature type="region of interest" description="Disordered" evidence="2">
    <location>
        <begin position="309"/>
        <end position="360"/>
    </location>
</feature>
<dbReference type="InterPro" id="IPR036389">
    <property type="entry name" value="RNase_III_sf"/>
</dbReference>
<gene>
    <name evidence="4" type="ORF">Rt10032_c09g3797</name>
</gene>
<dbReference type="SUPFAM" id="SSF69065">
    <property type="entry name" value="RNase III domain-like"/>
    <property type="match status" value="1"/>
</dbReference>
<keyword evidence="1" id="KW-0378">Hydrolase</keyword>
<dbReference type="Gene3D" id="1.10.1520.10">
    <property type="entry name" value="Ribonuclease III domain"/>
    <property type="match status" value="1"/>
</dbReference>